<evidence type="ECO:0000313" key="7">
    <source>
        <dbReference type="Proteomes" id="UP000001025"/>
    </source>
</evidence>
<evidence type="ECO:0000256" key="2">
    <source>
        <dbReference type="ARBA" id="ARBA00022670"/>
    </source>
</evidence>
<evidence type="ECO:0000256" key="4">
    <source>
        <dbReference type="SAM" id="MobiDB-lite"/>
    </source>
</evidence>
<evidence type="ECO:0000256" key="1">
    <source>
        <dbReference type="ARBA" id="ARBA00010541"/>
    </source>
</evidence>
<dbReference type="Gene3D" id="2.30.42.10">
    <property type="match status" value="1"/>
</dbReference>
<comment type="similarity">
    <text evidence="1">Belongs to the peptidase S1C family.</text>
</comment>
<dbReference type="SUPFAM" id="SSF50156">
    <property type="entry name" value="PDZ domain-like"/>
    <property type="match status" value="1"/>
</dbReference>
<dbReference type="Pfam" id="PF13180">
    <property type="entry name" value="PDZ_2"/>
    <property type="match status" value="1"/>
</dbReference>
<dbReference type="EnsemblBacteria" id="CAD77277">
    <property type="protein sequence ID" value="CAD77277"/>
    <property type="gene ID" value="RB11879"/>
</dbReference>
<dbReference type="KEGG" id="rba:RB11879"/>
<dbReference type="AlphaFoldDB" id="Q7UJI1"/>
<dbReference type="InterPro" id="IPR001478">
    <property type="entry name" value="PDZ"/>
</dbReference>
<dbReference type="EMBL" id="BX294154">
    <property type="protein sequence ID" value="CAD77277.1"/>
    <property type="molecule type" value="Genomic_DNA"/>
</dbReference>
<evidence type="ECO:0000259" key="5">
    <source>
        <dbReference type="SMART" id="SM00228"/>
    </source>
</evidence>
<feature type="region of interest" description="Disordered" evidence="4">
    <location>
        <begin position="115"/>
        <end position="158"/>
    </location>
</feature>
<dbReference type="PANTHER" id="PTHR22939:SF129">
    <property type="entry name" value="SERINE PROTEASE HTRA2, MITOCHONDRIAL"/>
    <property type="match status" value="1"/>
</dbReference>
<keyword evidence="3 6" id="KW-0378">Hydrolase</keyword>
<dbReference type="eggNOG" id="COG0265">
    <property type="taxonomic scope" value="Bacteria"/>
</dbReference>
<feature type="domain" description="PDZ" evidence="5">
    <location>
        <begin position="350"/>
        <end position="432"/>
    </location>
</feature>
<dbReference type="Pfam" id="PF13365">
    <property type="entry name" value="Trypsin_2"/>
    <property type="match status" value="1"/>
</dbReference>
<evidence type="ECO:0000313" key="6">
    <source>
        <dbReference type="EMBL" id="CAD77277.1"/>
    </source>
</evidence>
<dbReference type="EC" id="3.4.21.-" evidence="6"/>
<protein>
    <submittedName>
        <fullName evidence="6">Probable periplasmic serine proteinase</fullName>
        <ecNumber evidence="6">3.4.21.-</ecNumber>
    </submittedName>
</protein>
<dbReference type="SMART" id="SM00228">
    <property type="entry name" value="PDZ"/>
    <property type="match status" value="1"/>
</dbReference>
<dbReference type="HOGENOM" id="CLU_020120_1_2_0"/>
<dbReference type="GO" id="GO:0004252">
    <property type="term" value="F:serine-type endopeptidase activity"/>
    <property type="evidence" value="ECO:0007669"/>
    <property type="project" value="InterPro"/>
</dbReference>
<dbReference type="InterPro" id="IPR001940">
    <property type="entry name" value="Peptidase_S1C"/>
</dbReference>
<sequence>MMPSFYHNTSSVPSVRNRFRCVNMLGPPSISPLVPSVPEMPLNFASLRMAPRLTPIRPNRLLNRLPLMLVALAVAVVFSSFEARADETAQDSARSLSRAFRDAAREANPSVVTVFSYGQNQTLSGETQDEPKEETDEESPDESVGPMPPKQSEDGEFELSGLGSGVIINPFVDATDHDEEKDESIYWVMTNNHVITNAKKVVVQLPNETELVAKKVHGDSASDIAVLQITSDEPLKIAQYGDSKSLDIGDWVLAIGSPFKLEATVSAGIISAKNRRLDRIRRSRLLQTDAAINPGNSGGPLVDLDGNVIAINTAIATRSGSYQGIGFAVPIDQAKWIARELASFGTVRRSTMGITTVELNAKMSKMFKLQEGMGVLVYEIIRDSPADRAGLKKLDVITEFAGQEFRKAIDLREAIEREPVGSTQTLKVIRKGEEIELEAILAPVDDPTATPDDEAEEE</sequence>
<reference evidence="6 7" key="1">
    <citation type="journal article" date="2003" name="Proc. Natl. Acad. Sci. U.S.A.">
        <title>Complete genome sequence of the marine planctomycete Pirellula sp. strain 1.</title>
        <authorList>
            <person name="Gloeckner F.O."/>
            <person name="Kube M."/>
            <person name="Bauer M."/>
            <person name="Teeling H."/>
            <person name="Lombardot T."/>
            <person name="Ludwig W."/>
            <person name="Gade D."/>
            <person name="Beck A."/>
            <person name="Borzym K."/>
            <person name="Heitmann K."/>
            <person name="Rabus R."/>
            <person name="Schlesner H."/>
            <person name="Amann R."/>
            <person name="Reinhardt R."/>
        </authorList>
    </citation>
    <scope>NUCLEOTIDE SEQUENCE [LARGE SCALE GENOMIC DNA]</scope>
    <source>
        <strain evidence="7">DSM 10527 / NCIMB 13988 / SH1</strain>
    </source>
</reference>
<dbReference type="OrthoDB" id="248175at2"/>
<proteinExistence type="inferred from homology"/>
<dbReference type="STRING" id="243090.RB11879"/>
<evidence type="ECO:0000256" key="3">
    <source>
        <dbReference type="ARBA" id="ARBA00022801"/>
    </source>
</evidence>
<dbReference type="PANTHER" id="PTHR22939">
    <property type="entry name" value="SERINE PROTEASE FAMILY S1C HTRA-RELATED"/>
    <property type="match status" value="1"/>
</dbReference>
<keyword evidence="7" id="KW-1185">Reference proteome</keyword>
<dbReference type="Proteomes" id="UP000001025">
    <property type="component" value="Chromosome"/>
</dbReference>
<accession>Q7UJI1</accession>
<dbReference type="InterPro" id="IPR009003">
    <property type="entry name" value="Peptidase_S1_PA"/>
</dbReference>
<dbReference type="PATRIC" id="fig|243090.15.peg.5731"/>
<dbReference type="PRINTS" id="PR00834">
    <property type="entry name" value="PROTEASES2C"/>
</dbReference>
<dbReference type="Gene3D" id="2.40.10.120">
    <property type="match status" value="1"/>
</dbReference>
<dbReference type="InParanoid" id="Q7UJI1"/>
<feature type="compositionally biased region" description="Polar residues" evidence="4">
    <location>
        <begin position="115"/>
        <end position="126"/>
    </location>
</feature>
<organism evidence="6 7">
    <name type="scientific">Rhodopirellula baltica (strain DSM 10527 / NCIMB 13988 / SH1)</name>
    <dbReference type="NCBI Taxonomy" id="243090"/>
    <lineage>
        <taxon>Bacteria</taxon>
        <taxon>Pseudomonadati</taxon>
        <taxon>Planctomycetota</taxon>
        <taxon>Planctomycetia</taxon>
        <taxon>Pirellulales</taxon>
        <taxon>Pirellulaceae</taxon>
        <taxon>Rhodopirellula</taxon>
    </lineage>
</organism>
<dbReference type="GO" id="GO:0006508">
    <property type="term" value="P:proteolysis"/>
    <property type="evidence" value="ECO:0007669"/>
    <property type="project" value="UniProtKB-KW"/>
</dbReference>
<dbReference type="SUPFAM" id="SSF50494">
    <property type="entry name" value="Trypsin-like serine proteases"/>
    <property type="match status" value="1"/>
</dbReference>
<dbReference type="InterPro" id="IPR036034">
    <property type="entry name" value="PDZ_sf"/>
</dbReference>
<name>Q7UJI1_RHOBA</name>
<feature type="compositionally biased region" description="Acidic residues" evidence="4">
    <location>
        <begin position="127"/>
        <end position="141"/>
    </location>
</feature>
<gene>
    <name evidence="6" type="ordered locus">RB11879</name>
</gene>
<keyword evidence="2" id="KW-0645">Protease</keyword>